<comment type="function">
    <text evidence="8">Component of the signal recognition particle (SRP) complex, a ribonucleoprotein complex that mediates the cotranslational targeting of secretory and membrane proteins to the endoplasmic reticulum (ER). SRP9 together with SRP14 and the Alu portion of the SRP RNA, constitutes the elongation arrest domain of SRP. The complex of SRP9 and SRP14 is required for SRP RNA binding.</text>
</comment>
<dbReference type="GO" id="GO:0006614">
    <property type="term" value="P:SRP-dependent cotranslational protein targeting to membrane"/>
    <property type="evidence" value="ECO:0007669"/>
    <property type="project" value="UniProtKB-UniRule"/>
</dbReference>
<keyword evidence="10" id="KW-1185">Reference proteome</keyword>
<dbReference type="FunFam" id="3.30.720.10:FF:000003">
    <property type="entry name" value="Signal recognition particle 14"/>
    <property type="match status" value="1"/>
</dbReference>
<evidence type="ECO:0000256" key="1">
    <source>
        <dbReference type="ARBA" id="ARBA00004496"/>
    </source>
</evidence>
<name>A0A9N9S1X2_9DIPT</name>
<dbReference type="OrthoDB" id="19209at2759"/>
<dbReference type="AlphaFoldDB" id="A0A9N9S1X2"/>
<evidence type="ECO:0000256" key="4">
    <source>
        <dbReference type="ARBA" id="ARBA00022490"/>
    </source>
</evidence>
<keyword evidence="6 8" id="KW-0733">Signal recognition particle</keyword>
<comment type="subunit">
    <text evidence="8">Heterodimer with SRP9; binds RNA as heterodimer. Component of a signal recognition particle (SRP) complex that consists of a 7SL RNA molecule of 300 nucleotides and six protein subunits: SRP72, SRP68, SRP54, SRP19, SRP14 and SRP9.</text>
</comment>
<dbReference type="Proteomes" id="UP001153620">
    <property type="component" value="Chromosome 3"/>
</dbReference>
<dbReference type="SUPFAM" id="SSF54762">
    <property type="entry name" value="Signal recognition particle alu RNA binding heterodimer, SRP9/14"/>
    <property type="match status" value="1"/>
</dbReference>
<evidence type="ECO:0000256" key="6">
    <source>
        <dbReference type="ARBA" id="ARBA00023135"/>
    </source>
</evidence>
<dbReference type="GO" id="GO:0008312">
    <property type="term" value="F:7S RNA binding"/>
    <property type="evidence" value="ECO:0007669"/>
    <property type="project" value="UniProtKB-UniRule"/>
</dbReference>
<comment type="subcellular location">
    <subcellularLocation>
        <location evidence="1 8">Cytoplasm</location>
    </subcellularLocation>
</comment>
<evidence type="ECO:0000256" key="7">
    <source>
        <dbReference type="ARBA" id="ARBA00023274"/>
    </source>
</evidence>
<accession>A0A9N9S1X2</accession>
<sequence length="109" mass="12503">MVLLQYNEFLTQVTILAQKVRNESAFTLTFKQYDGIDKPTPREGRPQHPEPAENYCLIRMKAKNKKLSTVVKKSDITKVMESYGKIMKANMDGLKKVKRVKNKSKALQG</sequence>
<evidence type="ECO:0000256" key="3">
    <source>
        <dbReference type="ARBA" id="ARBA00017926"/>
    </source>
</evidence>
<evidence type="ECO:0000313" key="9">
    <source>
        <dbReference type="EMBL" id="CAG9809745.1"/>
    </source>
</evidence>
<organism evidence="9 10">
    <name type="scientific">Chironomus riparius</name>
    <dbReference type="NCBI Taxonomy" id="315576"/>
    <lineage>
        <taxon>Eukaryota</taxon>
        <taxon>Metazoa</taxon>
        <taxon>Ecdysozoa</taxon>
        <taxon>Arthropoda</taxon>
        <taxon>Hexapoda</taxon>
        <taxon>Insecta</taxon>
        <taxon>Pterygota</taxon>
        <taxon>Neoptera</taxon>
        <taxon>Endopterygota</taxon>
        <taxon>Diptera</taxon>
        <taxon>Nematocera</taxon>
        <taxon>Chironomoidea</taxon>
        <taxon>Chironomidae</taxon>
        <taxon>Chironominae</taxon>
        <taxon>Chironomus</taxon>
    </lineage>
</organism>
<keyword evidence="7 8" id="KW-0687">Ribonucleoprotein</keyword>
<evidence type="ECO:0000256" key="8">
    <source>
        <dbReference type="RuleBase" id="RU368100"/>
    </source>
</evidence>
<dbReference type="Pfam" id="PF02290">
    <property type="entry name" value="SRP14"/>
    <property type="match status" value="1"/>
</dbReference>
<dbReference type="EMBL" id="OU895879">
    <property type="protein sequence ID" value="CAG9809745.1"/>
    <property type="molecule type" value="Genomic_DNA"/>
</dbReference>
<evidence type="ECO:0000256" key="5">
    <source>
        <dbReference type="ARBA" id="ARBA00022884"/>
    </source>
</evidence>
<protein>
    <recommendedName>
        <fullName evidence="3 8">Signal recognition particle 14 kDa protein</fullName>
        <shortName evidence="8">SRP14</shortName>
    </recommendedName>
</protein>
<evidence type="ECO:0000256" key="2">
    <source>
        <dbReference type="ARBA" id="ARBA00010349"/>
    </source>
</evidence>
<dbReference type="InterPro" id="IPR009018">
    <property type="entry name" value="Signal_recog_particle_SRP9/14"/>
</dbReference>
<evidence type="ECO:0000313" key="10">
    <source>
        <dbReference type="Proteomes" id="UP001153620"/>
    </source>
</evidence>
<reference evidence="9" key="1">
    <citation type="submission" date="2022-01" db="EMBL/GenBank/DDBJ databases">
        <authorList>
            <person name="King R."/>
        </authorList>
    </citation>
    <scope>NUCLEOTIDE SEQUENCE</scope>
</reference>
<keyword evidence="4 8" id="KW-0963">Cytoplasm</keyword>
<comment type="similarity">
    <text evidence="2 8">Belongs to the SRP14 family.</text>
</comment>
<reference evidence="9" key="2">
    <citation type="submission" date="2022-10" db="EMBL/GenBank/DDBJ databases">
        <authorList>
            <consortium name="ENA_rothamsted_submissions"/>
            <consortium name="culmorum"/>
            <person name="King R."/>
        </authorList>
    </citation>
    <scope>NUCLEOTIDE SEQUENCE</scope>
</reference>
<dbReference type="Gene3D" id="3.30.720.10">
    <property type="entry name" value="Signal recognition particle alu RNA binding heterodimer, srp9/1"/>
    <property type="match status" value="1"/>
</dbReference>
<proteinExistence type="inferred from homology"/>
<keyword evidence="5 8" id="KW-0694">RNA-binding</keyword>
<dbReference type="GO" id="GO:0030942">
    <property type="term" value="F:endoplasmic reticulum signal peptide binding"/>
    <property type="evidence" value="ECO:0007669"/>
    <property type="project" value="UniProtKB-UniRule"/>
</dbReference>
<dbReference type="InterPro" id="IPR003210">
    <property type="entry name" value="Signal_recog_particle_SRP14"/>
</dbReference>
<dbReference type="GO" id="GO:0005786">
    <property type="term" value="C:signal recognition particle, endoplasmic reticulum targeting"/>
    <property type="evidence" value="ECO:0007669"/>
    <property type="project" value="UniProtKB-UniRule"/>
</dbReference>
<dbReference type="PANTHER" id="PTHR12013">
    <property type="entry name" value="SIGNAL RECOGNITION PARTICLE 14 KD PROTEIN"/>
    <property type="match status" value="1"/>
</dbReference>
<gene>
    <name evidence="9" type="ORF">CHIRRI_LOCUS12565</name>
</gene>